<dbReference type="Proteomes" id="UP000823918">
    <property type="component" value="Unassembled WGS sequence"/>
</dbReference>
<dbReference type="AlphaFoldDB" id="A0A9D2Q4D5"/>
<comment type="caution">
    <text evidence="1">The sequence shown here is derived from an EMBL/GenBank/DDBJ whole genome shotgun (WGS) entry which is preliminary data.</text>
</comment>
<protein>
    <submittedName>
        <fullName evidence="1">Uncharacterized protein</fullName>
    </submittedName>
</protein>
<proteinExistence type="predicted"/>
<organism evidence="1 2">
    <name type="scientific">Candidatus Ruthenibacterium merdavium</name>
    <dbReference type="NCBI Taxonomy" id="2838752"/>
    <lineage>
        <taxon>Bacteria</taxon>
        <taxon>Bacillati</taxon>
        <taxon>Bacillota</taxon>
        <taxon>Clostridia</taxon>
        <taxon>Eubacteriales</taxon>
        <taxon>Oscillospiraceae</taxon>
        <taxon>Ruthenibacterium</taxon>
    </lineage>
</organism>
<reference evidence="1" key="2">
    <citation type="submission" date="2021-04" db="EMBL/GenBank/DDBJ databases">
        <authorList>
            <person name="Gilroy R."/>
        </authorList>
    </citation>
    <scope>NUCLEOTIDE SEQUENCE</scope>
    <source>
        <strain evidence="1">5933</strain>
    </source>
</reference>
<accession>A0A9D2Q4D5</accession>
<sequence>MIRCVAELLSEAYHRMTALKMTDTLALERKEFLFSFLYLKHSWTKTPI</sequence>
<name>A0A9D2Q4D5_9FIRM</name>
<gene>
    <name evidence="1" type="ORF">H9698_00475</name>
</gene>
<evidence type="ECO:0000313" key="2">
    <source>
        <dbReference type="Proteomes" id="UP000823918"/>
    </source>
</evidence>
<dbReference type="EMBL" id="DWWA01000005">
    <property type="protein sequence ID" value="HJC71255.1"/>
    <property type="molecule type" value="Genomic_DNA"/>
</dbReference>
<reference evidence="1" key="1">
    <citation type="journal article" date="2021" name="PeerJ">
        <title>Extensive microbial diversity within the chicken gut microbiome revealed by metagenomics and culture.</title>
        <authorList>
            <person name="Gilroy R."/>
            <person name="Ravi A."/>
            <person name="Getino M."/>
            <person name="Pursley I."/>
            <person name="Horton D.L."/>
            <person name="Alikhan N.F."/>
            <person name="Baker D."/>
            <person name="Gharbi K."/>
            <person name="Hall N."/>
            <person name="Watson M."/>
            <person name="Adriaenssens E.M."/>
            <person name="Foster-Nyarko E."/>
            <person name="Jarju S."/>
            <person name="Secka A."/>
            <person name="Antonio M."/>
            <person name="Oren A."/>
            <person name="Chaudhuri R.R."/>
            <person name="La Ragione R."/>
            <person name="Hildebrand F."/>
            <person name="Pallen M.J."/>
        </authorList>
    </citation>
    <scope>NUCLEOTIDE SEQUENCE</scope>
    <source>
        <strain evidence="1">5933</strain>
    </source>
</reference>
<evidence type="ECO:0000313" key="1">
    <source>
        <dbReference type="EMBL" id="HJC71255.1"/>
    </source>
</evidence>